<dbReference type="AlphaFoldDB" id="A0A6J4CZU8"/>
<keyword evidence="4" id="KW-1185">Reference proteome</keyword>
<dbReference type="EMBL" id="AP023036">
    <property type="protein sequence ID" value="BCD46674.1"/>
    <property type="molecule type" value="Genomic_DNA"/>
</dbReference>
<evidence type="ECO:0000313" key="2">
    <source>
        <dbReference type="EMBL" id="BCD71007.1"/>
    </source>
</evidence>
<gene>
    <name evidence="1" type="ORF">NHP190020_17130</name>
    <name evidence="2" type="ORF">SNTW_16520</name>
</gene>
<organism evidence="2 3">
    <name type="scientific">Helicobacter suis</name>
    <dbReference type="NCBI Taxonomy" id="104628"/>
    <lineage>
        <taxon>Bacteria</taxon>
        <taxon>Pseudomonadati</taxon>
        <taxon>Campylobacterota</taxon>
        <taxon>Epsilonproteobacteria</taxon>
        <taxon>Campylobacterales</taxon>
        <taxon>Helicobacteraceae</taxon>
        <taxon>Helicobacter</taxon>
    </lineage>
</organism>
<reference evidence="1 4" key="2">
    <citation type="submission" date="2020-04" db="EMBL/GenBank/DDBJ databases">
        <title>Genomic analysis of gastric non-Helicobacter pylori Helicobacters isolated in Japan.</title>
        <authorList>
            <person name="Suzuki M."/>
            <person name="Rimbara E."/>
        </authorList>
    </citation>
    <scope>NUCLEOTIDE SEQUENCE [LARGE SCALE GENOMIC DNA]</scope>
    <source>
        <strain evidence="1 4">NHP19-0020</strain>
    </source>
</reference>
<evidence type="ECO:0000313" key="4">
    <source>
        <dbReference type="Proteomes" id="UP000509742"/>
    </source>
</evidence>
<protein>
    <submittedName>
        <fullName evidence="2">Uncharacterized protein</fullName>
    </submittedName>
</protein>
<sequence>MTKESLAQVVKEQLESFKGDLTQKLSGSTQELKDDLKQESLKHLPSVLTECKETIAKKALEVEILNNTEKAVIIKSLERGCIPICSNMLKEHAP</sequence>
<name>A0A6J4CZU8_9HELI</name>
<evidence type="ECO:0000313" key="3">
    <source>
        <dbReference type="Proteomes" id="UP000317935"/>
    </source>
</evidence>
<dbReference type="Proteomes" id="UP000509742">
    <property type="component" value="Chromosome"/>
</dbReference>
<reference evidence="2 3" key="1">
    <citation type="submission" date="2019-06" db="EMBL/GenBank/DDBJ databases">
        <title>Complete genome sequence of Helicobacter suis SNTW101c.</title>
        <authorList>
            <person name="Rimbara E."/>
            <person name="Suzuki M."/>
            <person name="Matsui H."/>
            <person name="Nakamura M."/>
            <person name="Mori S."/>
            <person name="Shibayama K."/>
        </authorList>
    </citation>
    <scope>NUCLEOTIDE SEQUENCE [LARGE SCALE GENOMIC DNA]</scope>
    <source>
        <strain evidence="2 3">SNTW101c</strain>
    </source>
</reference>
<dbReference type="RefSeq" id="WP_034375982.1">
    <property type="nucleotide sequence ID" value="NZ_AP019774.1"/>
</dbReference>
<proteinExistence type="predicted"/>
<evidence type="ECO:0000313" key="1">
    <source>
        <dbReference type="EMBL" id="BCD46674.1"/>
    </source>
</evidence>
<dbReference type="Proteomes" id="UP000317935">
    <property type="component" value="Chromosome"/>
</dbReference>
<dbReference type="EMBL" id="AP019774">
    <property type="protein sequence ID" value="BCD71007.1"/>
    <property type="molecule type" value="Genomic_DNA"/>
</dbReference>
<accession>A0A6J4CZU8</accession>
<dbReference type="GeneID" id="56928739"/>